<evidence type="ECO:0000256" key="6">
    <source>
        <dbReference type="ARBA" id="ARBA00022679"/>
    </source>
</evidence>
<feature type="coiled-coil region" evidence="13">
    <location>
        <begin position="329"/>
        <end position="359"/>
    </location>
</feature>
<evidence type="ECO:0000256" key="13">
    <source>
        <dbReference type="SAM" id="Coils"/>
    </source>
</evidence>
<keyword evidence="11 14" id="KW-1133">Transmembrane helix</keyword>
<keyword evidence="18" id="KW-1185">Reference proteome</keyword>
<gene>
    <name evidence="17" type="ORF">GCM10007036_21620</name>
</gene>
<organism evidence="17 18">
    <name type="scientific">Alsobacter metallidurans</name>
    <dbReference type="NCBI Taxonomy" id="340221"/>
    <lineage>
        <taxon>Bacteria</taxon>
        <taxon>Pseudomonadati</taxon>
        <taxon>Pseudomonadota</taxon>
        <taxon>Alphaproteobacteria</taxon>
        <taxon>Hyphomicrobiales</taxon>
        <taxon>Alsobacteraceae</taxon>
        <taxon>Alsobacter</taxon>
    </lineage>
</organism>
<dbReference type="GO" id="GO:0005886">
    <property type="term" value="C:plasma membrane"/>
    <property type="evidence" value="ECO:0007669"/>
    <property type="project" value="UniProtKB-SubCell"/>
</dbReference>
<dbReference type="InterPro" id="IPR003594">
    <property type="entry name" value="HATPase_dom"/>
</dbReference>
<keyword evidence="8" id="KW-0547">Nucleotide-binding</keyword>
<reference evidence="17" key="1">
    <citation type="journal article" date="2014" name="Int. J. Syst. Evol. Microbiol.">
        <title>Complete genome sequence of Corynebacterium casei LMG S-19264T (=DSM 44701T), isolated from a smear-ripened cheese.</title>
        <authorList>
            <consortium name="US DOE Joint Genome Institute (JGI-PGF)"/>
            <person name="Walter F."/>
            <person name="Albersmeier A."/>
            <person name="Kalinowski J."/>
            <person name="Ruckert C."/>
        </authorList>
    </citation>
    <scope>NUCLEOTIDE SEQUENCE</scope>
    <source>
        <strain evidence="17">CGMCC 1.12214</strain>
    </source>
</reference>
<dbReference type="InterPro" id="IPR003661">
    <property type="entry name" value="HisK_dim/P_dom"/>
</dbReference>
<dbReference type="SUPFAM" id="SSF55874">
    <property type="entry name" value="ATPase domain of HSP90 chaperone/DNA topoisomerase II/histidine kinase"/>
    <property type="match status" value="1"/>
</dbReference>
<dbReference type="Gene3D" id="6.10.340.10">
    <property type="match status" value="1"/>
</dbReference>
<dbReference type="Gene3D" id="1.10.287.130">
    <property type="match status" value="1"/>
</dbReference>
<keyword evidence="7 14" id="KW-0812">Transmembrane</keyword>
<dbReference type="InterPro" id="IPR036890">
    <property type="entry name" value="HATPase_C_sf"/>
</dbReference>
<dbReference type="SUPFAM" id="SSF47384">
    <property type="entry name" value="Homodimeric domain of signal transducing histidine kinase"/>
    <property type="match status" value="1"/>
</dbReference>
<evidence type="ECO:0000256" key="1">
    <source>
        <dbReference type="ARBA" id="ARBA00000085"/>
    </source>
</evidence>
<keyword evidence="4" id="KW-1003">Cell membrane</keyword>
<comment type="catalytic activity">
    <reaction evidence="1">
        <text>ATP + protein L-histidine = ADP + protein N-phospho-L-histidine.</text>
        <dbReference type="EC" id="2.7.13.3"/>
    </reaction>
</comment>
<dbReference type="EC" id="2.7.13.3" evidence="3"/>
<evidence type="ECO:0000256" key="14">
    <source>
        <dbReference type="SAM" id="Phobius"/>
    </source>
</evidence>
<dbReference type="GO" id="GO:0000155">
    <property type="term" value="F:phosphorelay sensor kinase activity"/>
    <property type="evidence" value="ECO:0007669"/>
    <property type="project" value="InterPro"/>
</dbReference>
<accession>A0A917I7H2</accession>
<dbReference type="SMART" id="SM00387">
    <property type="entry name" value="HATPase_c"/>
    <property type="match status" value="1"/>
</dbReference>
<comment type="subcellular location">
    <subcellularLocation>
        <location evidence="2">Cell membrane</location>
        <topology evidence="2">Multi-pass membrane protein</topology>
    </subcellularLocation>
</comment>
<dbReference type="Proteomes" id="UP000603912">
    <property type="component" value="Unassembled WGS sequence"/>
</dbReference>
<evidence type="ECO:0000256" key="5">
    <source>
        <dbReference type="ARBA" id="ARBA00022553"/>
    </source>
</evidence>
<feature type="domain" description="HAMP" evidence="16">
    <location>
        <begin position="296"/>
        <end position="348"/>
    </location>
</feature>
<dbReference type="SMART" id="SM00388">
    <property type="entry name" value="HisKA"/>
    <property type="match status" value="1"/>
</dbReference>
<dbReference type="SUPFAM" id="SSF103190">
    <property type="entry name" value="Sensory domain-like"/>
    <property type="match status" value="1"/>
</dbReference>
<feature type="domain" description="Histidine kinase" evidence="15">
    <location>
        <begin position="368"/>
        <end position="573"/>
    </location>
</feature>
<keyword evidence="5" id="KW-0597">Phosphoprotein</keyword>
<dbReference type="PANTHER" id="PTHR43065">
    <property type="entry name" value="SENSOR HISTIDINE KINASE"/>
    <property type="match status" value="1"/>
</dbReference>
<comment type="caution">
    <text evidence="17">The sequence shown here is derived from an EMBL/GenBank/DDBJ whole genome shotgun (WGS) entry which is preliminary data.</text>
</comment>
<dbReference type="AlphaFoldDB" id="A0A917I7H2"/>
<evidence type="ECO:0000313" key="18">
    <source>
        <dbReference type="Proteomes" id="UP000603912"/>
    </source>
</evidence>
<sequence>MRSFGRFRSIRLKMIIAFMLVSVAPMLVATELATQLVVNTFESSLQVWLYETSRFFFGNMLDERREAMGIADSIIEQGSIDTVADGSATALPSSVQKLMDALGYDVLVVYGADKKAVFASRQVSGLEEAPIGAEANLYTVRINGRPMLMAGALRPFERSGSRFYLMLGIFIDENYIGNINALKSFEMRLYYRQGDSLVQFYSSALGAQVDRPLRPALAEALVKGEPYVFRRAAEGGRFMGVYTPLLDGKQQLLGVIFCGLRSDIGIAGWVNRTNIFVAIFIVGSALAVLGALVLSRQLVRPLLKLANGVRAVSAGDFEQQVTVAGRDEVAELSDAFNKMTRELSRLRDVEARLRRQERLSTLGEVAAGLAHEVRNPLGIIKTTAELLQRSTSLNEAEVRRLGYVVEEVRRIDALIRDFLSFAKTPQAAVLLKPADVVERAIAFVQQVAERRGVTISLIDDAPDAVVRGDPGQIYDAVLNLILNALDALSGGGKLSIRQSQDSASVKLVFTDNGPGVPADITPRLFDPFVTSKATGTGLGLAKVFAVMETHGGAVAYKGGPTGAVFELNFPTATEHDAAPA</sequence>
<dbReference type="SMART" id="SM00304">
    <property type="entry name" value="HAMP"/>
    <property type="match status" value="1"/>
</dbReference>
<dbReference type="PRINTS" id="PR00344">
    <property type="entry name" value="BCTRLSENSOR"/>
</dbReference>
<feature type="transmembrane region" description="Helical" evidence="14">
    <location>
        <begin position="275"/>
        <end position="294"/>
    </location>
</feature>
<dbReference type="Pfam" id="PF00672">
    <property type="entry name" value="HAMP"/>
    <property type="match status" value="1"/>
</dbReference>
<dbReference type="InterPro" id="IPR004358">
    <property type="entry name" value="Sig_transdc_His_kin-like_C"/>
</dbReference>
<keyword evidence="12" id="KW-0902">Two-component regulatory system</keyword>
<dbReference type="InterPro" id="IPR029151">
    <property type="entry name" value="Sensor-like_sf"/>
</dbReference>
<dbReference type="PROSITE" id="PS50885">
    <property type="entry name" value="HAMP"/>
    <property type="match status" value="1"/>
</dbReference>
<evidence type="ECO:0000256" key="11">
    <source>
        <dbReference type="ARBA" id="ARBA00022989"/>
    </source>
</evidence>
<dbReference type="GO" id="GO:0005524">
    <property type="term" value="F:ATP binding"/>
    <property type="evidence" value="ECO:0007669"/>
    <property type="project" value="UniProtKB-KW"/>
</dbReference>
<dbReference type="RefSeq" id="WP_188517789.1">
    <property type="nucleotide sequence ID" value="NZ_BMES01000002.1"/>
</dbReference>
<dbReference type="InterPro" id="IPR005467">
    <property type="entry name" value="His_kinase_dom"/>
</dbReference>
<keyword evidence="10" id="KW-0067">ATP-binding</keyword>
<dbReference type="CDD" id="cd00082">
    <property type="entry name" value="HisKA"/>
    <property type="match status" value="1"/>
</dbReference>
<evidence type="ECO:0000256" key="10">
    <source>
        <dbReference type="ARBA" id="ARBA00022840"/>
    </source>
</evidence>
<dbReference type="PANTHER" id="PTHR43065:SF10">
    <property type="entry name" value="PEROXIDE STRESS-ACTIVATED HISTIDINE KINASE MAK3"/>
    <property type="match status" value="1"/>
</dbReference>
<evidence type="ECO:0000313" key="17">
    <source>
        <dbReference type="EMBL" id="GGH19026.1"/>
    </source>
</evidence>
<dbReference type="SUPFAM" id="SSF158472">
    <property type="entry name" value="HAMP domain-like"/>
    <property type="match status" value="1"/>
</dbReference>
<dbReference type="InterPro" id="IPR036097">
    <property type="entry name" value="HisK_dim/P_sf"/>
</dbReference>
<keyword evidence="14" id="KW-0472">Membrane</keyword>
<dbReference type="Gene3D" id="3.30.565.10">
    <property type="entry name" value="Histidine kinase-like ATPase, C-terminal domain"/>
    <property type="match status" value="1"/>
</dbReference>
<evidence type="ECO:0000256" key="12">
    <source>
        <dbReference type="ARBA" id="ARBA00023012"/>
    </source>
</evidence>
<dbReference type="EMBL" id="BMES01000002">
    <property type="protein sequence ID" value="GGH19026.1"/>
    <property type="molecule type" value="Genomic_DNA"/>
</dbReference>
<dbReference type="CDD" id="cd06225">
    <property type="entry name" value="HAMP"/>
    <property type="match status" value="1"/>
</dbReference>
<dbReference type="Pfam" id="PF00512">
    <property type="entry name" value="HisKA"/>
    <property type="match status" value="1"/>
</dbReference>
<evidence type="ECO:0000256" key="4">
    <source>
        <dbReference type="ARBA" id="ARBA00022475"/>
    </source>
</evidence>
<reference evidence="17" key="2">
    <citation type="submission" date="2020-09" db="EMBL/GenBank/DDBJ databases">
        <authorList>
            <person name="Sun Q."/>
            <person name="Zhou Y."/>
        </authorList>
    </citation>
    <scope>NUCLEOTIDE SEQUENCE</scope>
    <source>
        <strain evidence="17">CGMCC 1.12214</strain>
    </source>
</reference>
<name>A0A917I7H2_9HYPH</name>
<dbReference type="PROSITE" id="PS50109">
    <property type="entry name" value="HIS_KIN"/>
    <property type="match status" value="1"/>
</dbReference>
<keyword evidence="13" id="KW-0175">Coiled coil</keyword>
<dbReference type="InterPro" id="IPR003660">
    <property type="entry name" value="HAMP_dom"/>
</dbReference>
<evidence type="ECO:0000259" key="15">
    <source>
        <dbReference type="PROSITE" id="PS50109"/>
    </source>
</evidence>
<keyword evidence="6" id="KW-0808">Transferase</keyword>
<evidence type="ECO:0000259" key="16">
    <source>
        <dbReference type="PROSITE" id="PS50885"/>
    </source>
</evidence>
<proteinExistence type="predicted"/>
<evidence type="ECO:0000256" key="9">
    <source>
        <dbReference type="ARBA" id="ARBA00022777"/>
    </source>
</evidence>
<evidence type="ECO:0000256" key="3">
    <source>
        <dbReference type="ARBA" id="ARBA00012438"/>
    </source>
</evidence>
<evidence type="ECO:0000256" key="2">
    <source>
        <dbReference type="ARBA" id="ARBA00004651"/>
    </source>
</evidence>
<keyword evidence="9" id="KW-0418">Kinase</keyword>
<evidence type="ECO:0000256" key="7">
    <source>
        <dbReference type="ARBA" id="ARBA00022692"/>
    </source>
</evidence>
<evidence type="ECO:0000256" key="8">
    <source>
        <dbReference type="ARBA" id="ARBA00022741"/>
    </source>
</evidence>
<protein>
    <recommendedName>
        <fullName evidence="3">histidine kinase</fullName>
        <ecNumber evidence="3">2.7.13.3</ecNumber>
    </recommendedName>
</protein>
<dbReference type="Pfam" id="PF02518">
    <property type="entry name" value="HATPase_c"/>
    <property type="match status" value="1"/>
</dbReference>